<evidence type="ECO:0000313" key="1">
    <source>
        <dbReference type="EMBL" id="KAE8312326.1"/>
    </source>
</evidence>
<evidence type="ECO:0000313" key="2">
    <source>
        <dbReference type="Proteomes" id="UP000325433"/>
    </source>
</evidence>
<accession>A0A5N6VVS5</accession>
<gene>
    <name evidence="1" type="ORF">BDV41DRAFT_303062</name>
</gene>
<name>A0A5N6VVS5_9EURO</name>
<dbReference type="EMBL" id="ML738334">
    <property type="protein sequence ID" value="KAE8312326.1"/>
    <property type="molecule type" value="Genomic_DNA"/>
</dbReference>
<dbReference type="AlphaFoldDB" id="A0A5N6VVS5"/>
<reference evidence="2" key="1">
    <citation type="submission" date="2019-04" db="EMBL/GenBank/DDBJ databases">
        <title>Friends and foes A comparative genomics studyof 23 Aspergillus species from section Flavi.</title>
        <authorList>
            <consortium name="DOE Joint Genome Institute"/>
            <person name="Kjaerbolling I."/>
            <person name="Vesth T."/>
            <person name="Frisvad J.C."/>
            <person name="Nybo J.L."/>
            <person name="Theobald S."/>
            <person name="Kildgaard S."/>
            <person name="Isbrandt T."/>
            <person name="Kuo A."/>
            <person name="Sato A."/>
            <person name="Lyhne E.K."/>
            <person name="Kogle M.E."/>
            <person name="Wiebenga A."/>
            <person name="Kun R.S."/>
            <person name="Lubbers R.J."/>
            <person name="Makela M.R."/>
            <person name="Barry K."/>
            <person name="Chovatia M."/>
            <person name="Clum A."/>
            <person name="Daum C."/>
            <person name="Haridas S."/>
            <person name="He G."/>
            <person name="LaButti K."/>
            <person name="Lipzen A."/>
            <person name="Mondo S."/>
            <person name="Riley R."/>
            <person name="Salamov A."/>
            <person name="Simmons B.A."/>
            <person name="Magnuson J.K."/>
            <person name="Henrissat B."/>
            <person name="Mortensen U.H."/>
            <person name="Larsen T.O."/>
            <person name="Devries R.P."/>
            <person name="Grigoriev I.V."/>
            <person name="Machida M."/>
            <person name="Baker S.E."/>
            <person name="Andersen M.R."/>
        </authorList>
    </citation>
    <scope>NUCLEOTIDE SEQUENCE [LARGE SCALE GENOMIC DNA]</scope>
    <source>
        <strain evidence="2">CBS 130015</strain>
    </source>
</reference>
<sequence>MWTILFSSPCYFNQALTSPDTLTAKVQYAKNISVKGVHALNTAKHRSNLSKEANSFGTMWQYRAKKQTIL</sequence>
<proteinExistence type="predicted"/>
<keyword evidence="2" id="KW-1185">Reference proteome</keyword>
<dbReference type="Proteomes" id="UP000325433">
    <property type="component" value="Unassembled WGS sequence"/>
</dbReference>
<organism evidence="1 2">
    <name type="scientific">Aspergillus transmontanensis</name>
    <dbReference type="NCBI Taxonomy" id="1034304"/>
    <lineage>
        <taxon>Eukaryota</taxon>
        <taxon>Fungi</taxon>
        <taxon>Dikarya</taxon>
        <taxon>Ascomycota</taxon>
        <taxon>Pezizomycotina</taxon>
        <taxon>Eurotiomycetes</taxon>
        <taxon>Eurotiomycetidae</taxon>
        <taxon>Eurotiales</taxon>
        <taxon>Aspergillaceae</taxon>
        <taxon>Aspergillus</taxon>
        <taxon>Aspergillus subgen. Circumdati</taxon>
    </lineage>
</organism>
<protein>
    <submittedName>
        <fullName evidence="1">Uncharacterized protein</fullName>
    </submittedName>
</protein>